<sequence>MKRQKITKIYPLATSMAVLLTACGGGSDDTTSNSNAAATTVSKQATASQVCATLAGKAIGVSQITAADVKAAKGSVPSYCKVAAKLEPSVNFEMSFPDNWNGKLYYSGGGGYNGVVAQADSGNLASALAQGYAVVASDSGHQGNPLDASFALNNPVALRLFGNLSVPNVTSAAIDVIQAAYGAPPEKKYFEGCSNGGREALMTAQRFPNLFDGVIARAPALNWAGQLAGAFNRNAKAFAAPGGQLTPAKITLLAKSVLNACDTKDGVKDGLVSNPSACTSADFNPQVLRCANGADTGDSCLSDAQLNTIKSWTDPIDIGTAPNPVFHNAGWALSGNEDDPGAWPTWLTGANGTPGWQFLFQDTTIKNIIARDPAVNSLTYPLEQNYNRLFSPAAEVDATDPDLTPMKRRGAKLILWHGLSDSALSYKNTNEYYNAVASKVGGQQALSDFVRYYQAPGVNHCSGGPGADQSNLLVALDSWVTKNTAPGTLAAQKVDSSGNTVLSRPLCPYPQYARYVGPANDDNAAKQASNFVCTNP</sequence>
<comment type="similarity">
    <text evidence="1">Belongs to the tannase family.</text>
</comment>
<dbReference type="InterPro" id="IPR029058">
    <property type="entry name" value="AB_hydrolase_fold"/>
</dbReference>
<protein>
    <submittedName>
        <fullName evidence="9">Tannase/feruloyl esterase family alpha/beta hydrolase</fullName>
    </submittedName>
</protein>
<dbReference type="Pfam" id="PF07519">
    <property type="entry name" value="Tannase"/>
    <property type="match status" value="1"/>
</dbReference>
<evidence type="ECO:0000256" key="6">
    <source>
        <dbReference type="ARBA" id="ARBA00022837"/>
    </source>
</evidence>
<dbReference type="PROSITE" id="PS51257">
    <property type="entry name" value="PROKAR_LIPOPROTEIN"/>
    <property type="match status" value="1"/>
</dbReference>
<evidence type="ECO:0000256" key="4">
    <source>
        <dbReference type="ARBA" id="ARBA00022729"/>
    </source>
</evidence>
<dbReference type="PANTHER" id="PTHR33938">
    <property type="entry name" value="FERULOYL ESTERASE B-RELATED"/>
    <property type="match status" value="1"/>
</dbReference>
<comment type="caution">
    <text evidence="9">The sequence shown here is derived from an EMBL/GenBank/DDBJ whole genome shotgun (WGS) entry which is preliminary data.</text>
</comment>
<gene>
    <name evidence="9" type="ORF">IB286_14805</name>
</gene>
<reference evidence="9" key="1">
    <citation type="submission" date="2020-09" db="EMBL/GenBank/DDBJ databases">
        <authorList>
            <person name="Yoon J.-W."/>
        </authorList>
    </citation>
    <scope>NUCLEOTIDE SEQUENCE</scope>
    <source>
        <strain evidence="9">KMU-158</strain>
    </source>
</reference>
<dbReference type="SUPFAM" id="SSF53474">
    <property type="entry name" value="alpha/beta-Hydrolases"/>
    <property type="match status" value="1"/>
</dbReference>
<dbReference type="Proteomes" id="UP000610558">
    <property type="component" value="Unassembled WGS sequence"/>
</dbReference>
<proteinExistence type="inferred from homology"/>
<dbReference type="Gene3D" id="3.40.50.1820">
    <property type="entry name" value="alpha/beta hydrolase"/>
    <property type="match status" value="1"/>
</dbReference>
<evidence type="ECO:0000256" key="1">
    <source>
        <dbReference type="ARBA" id="ARBA00006249"/>
    </source>
</evidence>
<dbReference type="AlphaFoldDB" id="A0A927GWZ3"/>
<evidence type="ECO:0000256" key="5">
    <source>
        <dbReference type="ARBA" id="ARBA00022801"/>
    </source>
</evidence>
<keyword evidence="5 9" id="KW-0378">Hydrolase</keyword>
<evidence type="ECO:0000256" key="3">
    <source>
        <dbReference type="ARBA" id="ARBA00022723"/>
    </source>
</evidence>
<evidence type="ECO:0000256" key="7">
    <source>
        <dbReference type="ARBA" id="ARBA00023157"/>
    </source>
</evidence>
<dbReference type="PANTHER" id="PTHR33938:SF15">
    <property type="entry name" value="FERULOYL ESTERASE B-RELATED"/>
    <property type="match status" value="1"/>
</dbReference>
<dbReference type="GO" id="GO:0052689">
    <property type="term" value="F:carboxylic ester hydrolase activity"/>
    <property type="evidence" value="ECO:0007669"/>
    <property type="project" value="UniProtKB-KW"/>
</dbReference>
<dbReference type="InterPro" id="IPR011118">
    <property type="entry name" value="Tannase/feruloyl_esterase"/>
</dbReference>
<dbReference type="EMBL" id="JACXLD010000019">
    <property type="protein sequence ID" value="MBD2860266.1"/>
    <property type="molecule type" value="Genomic_DNA"/>
</dbReference>
<feature type="chain" id="PRO_5036836636" evidence="8">
    <location>
        <begin position="25"/>
        <end position="536"/>
    </location>
</feature>
<keyword evidence="10" id="KW-1185">Reference proteome</keyword>
<keyword evidence="4 8" id="KW-0732">Signal</keyword>
<name>A0A927GWZ3_9GAMM</name>
<evidence type="ECO:0000313" key="9">
    <source>
        <dbReference type="EMBL" id="MBD2860266.1"/>
    </source>
</evidence>
<accession>A0A927GWZ3</accession>
<feature type="signal peptide" evidence="8">
    <location>
        <begin position="1"/>
        <end position="24"/>
    </location>
</feature>
<dbReference type="GO" id="GO:0046872">
    <property type="term" value="F:metal ion binding"/>
    <property type="evidence" value="ECO:0007669"/>
    <property type="project" value="UniProtKB-KW"/>
</dbReference>
<keyword evidence="7" id="KW-1015">Disulfide bond</keyword>
<evidence type="ECO:0000256" key="2">
    <source>
        <dbReference type="ARBA" id="ARBA00022487"/>
    </source>
</evidence>
<organism evidence="9 10">
    <name type="scientific">Spongiibacter pelagi</name>
    <dbReference type="NCBI Taxonomy" id="2760804"/>
    <lineage>
        <taxon>Bacteria</taxon>
        <taxon>Pseudomonadati</taxon>
        <taxon>Pseudomonadota</taxon>
        <taxon>Gammaproteobacteria</taxon>
        <taxon>Cellvibrionales</taxon>
        <taxon>Spongiibacteraceae</taxon>
        <taxon>Spongiibacter</taxon>
    </lineage>
</organism>
<evidence type="ECO:0000256" key="8">
    <source>
        <dbReference type="SAM" id="SignalP"/>
    </source>
</evidence>
<evidence type="ECO:0000313" key="10">
    <source>
        <dbReference type="Proteomes" id="UP000610558"/>
    </source>
</evidence>
<keyword evidence="6" id="KW-0106">Calcium</keyword>
<keyword evidence="2" id="KW-0719">Serine esterase</keyword>
<keyword evidence="3" id="KW-0479">Metal-binding</keyword>